<evidence type="ECO:0000313" key="2">
    <source>
        <dbReference type="EMBL" id="OVF11436.1"/>
    </source>
</evidence>
<accession>A0AA91Q4W1</accession>
<organism evidence="2 3">
    <name type="scientific">Clavispora lusitaniae</name>
    <name type="common">Candida lusitaniae</name>
    <dbReference type="NCBI Taxonomy" id="36911"/>
    <lineage>
        <taxon>Eukaryota</taxon>
        <taxon>Fungi</taxon>
        <taxon>Dikarya</taxon>
        <taxon>Ascomycota</taxon>
        <taxon>Saccharomycotina</taxon>
        <taxon>Pichiomycetes</taxon>
        <taxon>Metschnikowiaceae</taxon>
        <taxon>Clavispora</taxon>
    </lineage>
</organism>
<name>A0AA91Q4W1_CLALS</name>
<dbReference type="AlphaFoldDB" id="A0AA91Q4W1"/>
<dbReference type="EMBL" id="LYUB02000001">
    <property type="protein sequence ID" value="OVF11436.1"/>
    <property type="molecule type" value="Genomic_DNA"/>
</dbReference>
<protein>
    <submittedName>
        <fullName evidence="2">Uncharacterized protein</fullName>
    </submittedName>
</protein>
<evidence type="ECO:0000313" key="3">
    <source>
        <dbReference type="Proteomes" id="UP000195602"/>
    </source>
</evidence>
<dbReference type="KEGG" id="clus:A9F13_01g09537"/>
<evidence type="ECO:0000256" key="1">
    <source>
        <dbReference type="SAM" id="MobiDB-lite"/>
    </source>
</evidence>
<comment type="caution">
    <text evidence="2">The sequence shown here is derived from an EMBL/GenBank/DDBJ whole genome shotgun (WGS) entry which is preliminary data.</text>
</comment>
<feature type="region of interest" description="Disordered" evidence="1">
    <location>
        <begin position="51"/>
        <end position="76"/>
    </location>
</feature>
<sequence>MARRRAASIQYEQTYKHILKEGKGRKCRFPIPASDFREMSPAKHLSKLVMPDQPWKSSGSYQLRHRDGLFGPRTPQ</sequence>
<gene>
    <name evidence="2" type="ORF">A9F13_01g09537</name>
</gene>
<reference evidence="2 3" key="1">
    <citation type="submission" date="2017-04" db="EMBL/GenBank/DDBJ databases">
        <title>Draft genome of the yeast Clavispora lusitaniae type strain CBS 6936.</title>
        <authorList>
            <person name="Durrens P."/>
            <person name="Klopp C."/>
            <person name="Biteau N."/>
            <person name="Fitton-Ouhabi V."/>
            <person name="Dementhon K."/>
            <person name="Accoceberry I."/>
            <person name="Sherman D.J."/>
            <person name="Noel T."/>
        </authorList>
    </citation>
    <scope>NUCLEOTIDE SEQUENCE [LARGE SCALE GENOMIC DNA]</scope>
    <source>
        <strain evidence="2 3">CBS 6936</strain>
    </source>
</reference>
<proteinExistence type="predicted"/>
<dbReference type="Proteomes" id="UP000195602">
    <property type="component" value="Unassembled WGS sequence"/>
</dbReference>